<sequence length="132" mass="15283">MFVHHLDQDITVFYRDVPSFPAGIKEAFDELYEKFEGRNYYGLSHMDVDGRVIYKAAAEGTLQEAAQYGYGTTSIPKGDWLTEKVTDWMSKTDSIKDVFGQLMNDPRFDPAYECVEWYVSDDEMWCMVRCSA</sequence>
<dbReference type="Proteomes" id="UP001162741">
    <property type="component" value="Chromosome"/>
</dbReference>
<evidence type="ECO:0008006" key="3">
    <source>
        <dbReference type="Google" id="ProtNLM"/>
    </source>
</evidence>
<accession>A0ABY6J5A1</accession>
<dbReference type="RefSeq" id="WP_244841100.1">
    <property type="nucleotide sequence ID" value="NZ_CP107006.1"/>
</dbReference>
<evidence type="ECO:0000313" key="2">
    <source>
        <dbReference type="Proteomes" id="UP001162741"/>
    </source>
</evidence>
<proteinExistence type="predicted"/>
<protein>
    <recommendedName>
        <fullName evidence="3">Transcriptional regulator</fullName>
    </recommendedName>
</protein>
<gene>
    <name evidence="1" type="ORF">MKQ68_25325</name>
</gene>
<keyword evidence="2" id="KW-1185">Reference proteome</keyword>
<organism evidence="1 2">
    <name type="scientific">Chitinophaga horti</name>
    <dbReference type="NCBI Taxonomy" id="2920382"/>
    <lineage>
        <taxon>Bacteria</taxon>
        <taxon>Pseudomonadati</taxon>
        <taxon>Bacteroidota</taxon>
        <taxon>Chitinophagia</taxon>
        <taxon>Chitinophagales</taxon>
        <taxon>Chitinophagaceae</taxon>
        <taxon>Chitinophaga</taxon>
    </lineage>
</organism>
<reference evidence="1" key="1">
    <citation type="submission" date="2022-10" db="EMBL/GenBank/DDBJ databases">
        <title>Chitinophaga sp. nov., isolated from soil.</title>
        <authorList>
            <person name="Jeon C.O."/>
        </authorList>
    </citation>
    <scope>NUCLEOTIDE SEQUENCE</scope>
    <source>
        <strain evidence="1">R8</strain>
    </source>
</reference>
<dbReference type="EMBL" id="CP107006">
    <property type="protein sequence ID" value="UYQ93407.1"/>
    <property type="molecule type" value="Genomic_DNA"/>
</dbReference>
<evidence type="ECO:0000313" key="1">
    <source>
        <dbReference type="EMBL" id="UYQ93407.1"/>
    </source>
</evidence>
<name>A0ABY6J5A1_9BACT</name>